<feature type="compositionally biased region" description="Pro residues" evidence="2">
    <location>
        <begin position="13"/>
        <end position="26"/>
    </location>
</feature>
<dbReference type="EMBL" id="JAWCUI010000028">
    <property type="protein sequence ID" value="KAL1895256.1"/>
    <property type="molecule type" value="Genomic_DNA"/>
</dbReference>
<keyword evidence="1" id="KW-0560">Oxidoreductase</keyword>
<reference evidence="4 5" key="1">
    <citation type="journal article" date="2024" name="IMA Fungus">
        <title>IMA Genome - F19 : A genome assembly and annotation guide to empower mycologists, including annotated draft genome sequences of Ceratocystis pirilliformis, Diaporthe australafricana, Fusarium ophioides, Paecilomyces lecythidis, and Sporothrix stenoceras.</title>
        <authorList>
            <person name="Aylward J."/>
            <person name="Wilson A.M."/>
            <person name="Visagie C.M."/>
            <person name="Spraker J."/>
            <person name="Barnes I."/>
            <person name="Buitendag C."/>
            <person name="Ceriani C."/>
            <person name="Del Mar Angel L."/>
            <person name="du Plessis D."/>
            <person name="Fuchs T."/>
            <person name="Gasser K."/>
            <person name="Kramer D."/>
            <person name="Li W."/>
            <person name="Munsamy K."/>
            <person name="Piso A."/>
            <person name="Price J.L."/>
            <person name="Sonnekus B."/>
            <person name="Thomas C."/>
            <person name="van der Nest A."/>
            <person name="van Dijk A."/>
            <person name="van Heerden A."/>
            <person name="van Vuuren N."/>
            <person name="Yilmaz N."/>
            <person name="Duong T.A."/>
            <person name="van der Merwe N.A."/>
            <person name="Wingfield M.J."/>
            <person name="Wingfield B.D."/>
        </authorList>
    </citation>
    <scope>NUCLEOTIDE SEQUENCE [LARGE SCALE GENOMIC DNA]</scope>
    <source>
        <strain evidence="4 5">CMW 5346</strain>
    </source>
</reference>
<name>A0ABR3Z4R0_9PEZI</name>
<accession>A0ABR3Z4R0</accession>
<comment type="caution">
    <text evidence="4">The sequence shown here is derived from an EMBL/GenBank/DDBJ whole genome shotgun (WGS) entry which is preliminary data.</text>
</comment>
<dbReference type="PANTHER" id="PTHR42686">
    <property type="entry name" value="GH17980P-RELATED"/>
    <property type="match status" value="1"/>
</dbReference>
<proteinExistence type="predicted"/>
<evidence type="ECO:0000259" key="3">
    <source>
        <dbReference type="Pfam" id="PF00248"/>
    </source>
</evidence>
<evidence type="ECO:0000313" key="5">
    <source>
        <dbReference type="Proteomes" id="UP001583186"/>
    </source>
</evidence>
<gene>
    <name evidence="4" type="ORF">Sste5346_005403</name>
</gene>
<dbReference type="Pfam" id="PF00248">
    <property type="entry name" value="Aldo_ket_red"/>
    <property type="match status" value="1"/>
</dbReference>
<feature type="region of interest" description="Disordered" evidence="2">
    <location>
        <begin position="1"/>
        <end position="28"/>
    </location>
</feature>
<evidence type="ECO:0000256" key="2">
    <source>
        <dbReference type="SAM" id="MobiDB-lite"/>
    </source>
</evidence>
<feature type="domain" description="NADP-dependent oxidoreductase" evidence="3">
    <location>
        <begin position="41"/>
        <end position="332"/>
    </location>
</feature>
<dbReference type="SUPFAM" id="SSF51430">
    <property type="entry name" value="NAD(P)-linked oxidoreductase"/>
    <property type="match status" value="1"/>
</dbReference>
<sequence>MATQTATETPSQAPAPPPASLPPSSSPSPAAIAFSQSLPCLVLGGAGFSYQTHPDPESLPIACIVRQAFDHGLKVVDTAPLYEPSEQLLGKALADPLIADKYSRSDYVLMTKAGRTGPDTYDYSAEAVDASVRRSLNRLHTTYLDVVFCHDMEAVTDDDVLSAVGALRTLVKEGLVRHIGLSSYRLDLLSLRSKLVRDHFSGDGPLIDVVQTWGQLTLQCGRLETEPDGLAGLRAAGVAHVFSSSPLGIGLLRKEGVPLGKLGDFHPAPPGLRQASRRLAVYMTTQNQNLAAVALRYALWRAHEAGANHGVRVSTITGISSHADLEENAEALRAIMKGDLRQPDLNDEQVAQDQPLFAKAHEILGSWIDWTYTIPAKGWDQKTKRMKA</sequence>
<dbReference type="Proteomes" id="UP001583186">
    <property type="component" value="Unassembled WGS sequence"/>
</dbReference>
<evidence type="ECO:0000313" key="4">
    <source>
        <dbReference type="EMBL" id="KAL1895256.1"/>
    </source>
</evidence>
<organism evidence="4 5">
    <name type="scientific">Sporothrix stenoceras</name>
    <dbReference type="NCBI Taxonomy" id="5173"/>
    <lineage>
        <taxon>Eukaryota</taxon>
        <taxon>Fungi</taxon>
        <taxon>Dikarya</taxon>
        <taxon>Ascomycota</taxon>
        <taxon>Pezizomycotina</taxon>
        <taxon>Sordariomycetes</taxon>
        <taxon>Sordariomycetidae</taxon>
        <taxon>Ophiostomatales</taxon>
        <taxon>Ophiostomataceae</taxon>
        <taxon>Sporothrix</taxon>
    </lineage>
</organism>
<dbReference type="PANTHER" id="PTHR42686:SF1">
    <property type="entry name" value="GH17980P-RELATED"/>
    <property type="match status" value="1"/>
</dbReference>
<evidence type="ECO:0000256" key="1">
    <source>
        <dbReference type="ARBA" id="ARBA00023002"/>
    </source>
</evidence>
<protein>
    <recommendedName>
        <fullName evidence="3">NADP-dependent oxidoreductase domain-containing protein</fullName>
    </recommendedName>
</protein>
<dbReference type="PRINTS" id="PR00069">
    <property type="entry name" value="ALDKETRDTASE"/>
</dbReference>
<dbReference type="Gene3D" id="3.20.20.100">
    <property type="entry name" value="NADP-dependent oxidoreductase domain"/>
    <property type="match status" value="1"/>
</dbReference>
<dbReference type="InterPro" id="IPR036812">
    <property type="entry name" value="NAD(P)_OxRdtase_dom_sf"/>
</dbReference>
<feature type="compositionally biased region" description="Low complexity" evidence="2">
    <location>
        <begin position="1"/>
        <end position="12"/>
    </location>
</feature>
<dbReference type="InterPro" id="IPR023210">
    <property type="entry name" value="NADP_OxRdtase_dom"/>
</dbReference>
<dbReference type="InterPro" id="IPR020471">
    <property type="entry name" value="AKR"/>
</dbReference>
<keyword evidence="5" id="KW-1185">Reference proteome</keyword>